<name>A0A7E4V8K7_PANRE</name>
<dbReference type="Proteomes" id="UP000492821">
    <property type="component" value="Unassembled WGS sequence"/>
</dbReference>
<proteinExistence type="predicted"/>
<sequence length="68" mass="7540">MVTTAALTSDVRFRTSVRGLEKRSLRTADSSLFPSSQPTATIYGLSDSIIIETPWTTVLKEKGPKLRR</sequence>
<dbReference type="AlphaFoldDB" id="A0A7E4V8K7"/>
<dbReference type="WBParaSite" id="Pan_g17887.t1">
    <property type="protein sequence ID" value="Pan_g17887.t1"/>
    <property type="gene ID" value="Pan_g17887"/>
</dbReference>
<evidence type="ECO:0000313" key="2">
    <source>
        <dbReference type="WBParaSite" id="Pan_g17887.t1"/>
    </source>
</evidence>
<protein>
    <submittedName>
        <fullName evidence="2">Uncharacterized protein</fullName>
    </submittedName>
</protein>
<keyword evidence="1" id="KW-1185">Reference proteome</keyword>
<reference evidence="1" key="1">
    <citation type="journal article" date="2013" name="Genetics">
        <title>The draft genome and transcriptome of Panagrellus redivivus are shaped by the harsh demands of a free-living lifestyle.</title>
        <authorList>
            <person name="Srinivasan J."/>
            <person name="Dillman A.R."/>
            <person name="Macchietto M.G."/>
            <person name="Heikkinen L."/>
            <person name="Lakso M."/>
            <person name="Fracchia K.M."/>
            <person name="Antoshechkin I."/>
            <person name="Mortazavi A."/>
            <person name="Wong G."/>
            <person name="Sternberg P.W."/>
        </authorList>
    </citation>
    <scope>NUCLEOTIDE SEQUENCE [LARGE SCALE GENOMIC DNA]</scope>
    <source>
        <strain evidence="1">MT8872</strain>
    </source>
</reference>
<evidence type="ECO:0000313" key="1">
    <source>
        <dbReference type="Proteomes" id="UP000492821"/>
    </source>
</evidence>
<accession>A0A7E4V8K7</accession>
<organism evidence="1 2">
    <name type="scientific">Panagrellus redivivus</name>
    <name type="common">Microworm</name>
    <dbReference type="NCBI Taxonomy" id="6233"/>
    <lineage>
        <taxon>Eukaryota</taxon>
        <taxon>Metazoa</taxon>
        <taxon>Ecdysozoa</taxon>
        <taxon>Nematoda</taxon>
        <taxon>Chromadorea</taxon>
        <taxon>Rhabditida</taxon>
        <taxon>Tylenchina</taxon>
        <taxon>Panagrolaimomorpha</taxon>
        <taxon>Panagrolaimoidea</taxon>
        <taxon>Panagrolaimidae</taxon>
        <taxon>Panagrellus</taxon>
    </lineage>
</organism>
<reference evidence="2" key="2">
    <citation type="submission" date="2020-10" db="UniProtKB">
        <authorList>
            <consortium name="WormBaseParasite"/>
        </authorList>
    </citation>
    <scope>IDENTIFICATION</scope>
</reference>